<feature type="transmembrane region" description="Helical" evidence="1">
    <location>
        <begin position="78"/>
        <end position="98"/>
    </location>
</feature>
<keyword evidence="1" id="KW-0812">Transmembrane</keyword>
<name>A0A5C6BK96_9PLAN</name>
<protein>
    <submittedName>
        <fullName evidence="2">Uncharacterized protein</fullName>
    </submittedName>
</protein>
<dbReference type="AlphaFoldDB" id="A0A5C6BK96"/>
<comment type="caution">
    <text evidence="2">The sequence shown here is derived from an EMBL/GenBank/DDBJ whole genome shotgun (WGS) entry which is preliminary data.</text>
</comment>
<reference evidence="2 3" key="1">
    <citation type="submission" date="2019-02" db="EMBL/GenBank/DDBJ databases">
        <title>Deep-cultivation of Planctomycetes and their phenomic and genomic characterization uncovers novel biology.</title>
        <authorList>
            <person name="Wiegand S."/>
            <person name="Jogler M."/>
            <person name="Boedeker C."/>
            <person name="Pinto D."/>
            <person name="Vollmers J."/>
            <person name="Rivas-Marin E."/>
            <person name="Kohn T."/>
            <person name="Peeters S.H."/>
            <person name="Heuer A."/>
            <person name="Rast P."/>
            <person name="Oberbeckmann S."/>
            <person name="Bunk B."/>
            <person name="Jeske O."/>
            <person name="Meyerdierks A."/>
            <person name="Storesund J.E."/>
            <person name="Kallscheuer N."/>
            <person name="Luecker S."/>
            <person name="Lage O.M."/>
            <person name="Pohl T."/>
            <person name="Merkel B.J."/>
            <person name="Hornburger P."/>
            <person name="Mueller R.-W."/>
            <person name="Bruemmer F."/>
            <person name="Labrenz M."/>
            <person name="Spormann A.M."/>
            <person name="Op Den Camp H."/>
            <person name="Overmann J."/>
            <person name="Amann R."/>
            <person name="Jetten M.S.M."/>
            <person name="Mascher T."/>
            <person name="Medema M.H."/>
            <person name="Devos D.P."/>
            <person name="Kaster A.-K."/>
            <person name="Ovreas L."/>
            <person name="Rohde M."/>
            <person name="Galperin M.Y."/>
            <person name="Jogler C."/>
        </authorList>
    </citation>
    <scope>NUCLEOTIDE SEQUENCE [LARGE SCALE GENOMIC DNA]</scope>
    <source>
        <strain evidence="2 3">CA54</strain>
    </source>
</reference>
<feature type="transmembrane region" description="Helical" evidence="1">
    <location>
        <begin position="44"/>
        <end position="66"/>
    </location>
</feature>
<evidence type="ECO:0000256" key="1">
    <source>
        <dbReference type="SAM" id="Phobius"/>
    </source>
</evidence>
<proteinExistence type="predicted"/>
<keyword evidence="1" id="KW-1133">Transmembrane helix</keyword>
<accession>A0A5C6BK96</accession>
<evidence type="ECO:0000313" key="2">
    <source>
        <dbReference type="EMBL" id="TWU12162.1"/>
    </source>
</evidence>
<keyword evidence="1" id="KW-0472">Membrane</keyword>
<dbReference type="EMBL" id="SJPP01000001">
    <property type="protein sequence ID" value="TWU12162.1"/>
    <property type="molecule type" value="Genomic_DNA"/>
</dbReference>
<gene>
    <name evidence="2" type="ORF">CA54_09800</name>
</gene>
<organism evidence="2 3">
    <name type="scientific">Symmachiella macrocystis</name>
    <dbReference type="NCBI Taxonomy" id="2527985"/>
    <lineage>
        <taxon>Bacteria</taxon>
        <taxon>Pseudomonadati</taxon>
        <taxon>Planctomycetota</taxon>
        <taxon>Planctomycetia</taxon>
        <taxon>Planctomycetales</taxon>
        <taxon>Planctomycetaceae</taxon>
        <taxon>Symmachiella</taxon>
    </lineage>
</organism>
<dbReference type="RefSeq" id="WP_146369669.1">
    <property type="nucleotide sequence ID" value="NZ_SJPP01000001.1"/>
</dbReference>
<sequence length="100" mass="10853">MKLTPTSTDPLKDVLTVSVAFLVLMFGFLFSAGAEAFYGVKQPIFEIVGGTVLGSGVAVCLYKLVLYLRRSKLNKLSVALVTMIVLFDVAAIPFGIWINH</sequence>
<feature type="transmembrane region" description="Helical" evidence="1">
    <location>
        <begin position="12"/>
        <end position="32"/>
    </location>
</feature>
<keyword evidence="3" id="KW-1185">Reference proteome</keyword>
<dbReference type="Proteomes" id="UP000320735">
    <property type="component" value="Unassembled WGS sequence"/>
</dbReference>
<evidence type="ECO:0000313" key="3">
    <source>
        <dbReference type="Proteomes" id="UP000320735"/>
    </source>
</evidence>